<organism evidence="1 2">
    <name type="scientific">Halomonas tibetensis</name>
    <dbReference type="NCBI Taxonomy" id="2259590"/>
    <lineage>
        <taxon>Bacteria</taxon>
        <taxon>Pseudomonadati</taxon>
        <taxon>Pseudomonadota</taxon>
        <taxon>Gammaproteobacteria</taxon>
        <taxon>Oceanospirillales</taxon>
        <taxon>Halomonadaceae</taxon>
        <taxon>Halomonas</taxon>
    </lineage>
</organism>
<keyword evidence="2" id="KW-1185">Reference proteome</keyword>
<sequence length="101" mass="10553">MGFAPALQRGSLVAVEQVELVSRIHLGFKLHQGLADQVSEGLLDPRILGCVFNLGISLSDALGPIDIYLNEFGFPAEVDPIVPGIQLGDAVELRAGSTAGA</sequence>
<protein>
    <submittedName>
        <fullName evidence="1">Uncharacterized protein</fullName>
    </submittedName>
</protein>
<name>A0ABV7B6T7_9GAMM</name>
<comment type="caution">
    <text evidence="1">The sequence shown here is derived from an EMBL/GenBank/DDBJ whole genome shotgun (WGS) entry which is preliminary data.</text>
</comment>
<gene>
    <name evidence="1" type="ORF">ACFODV_13025</name>
</gene>
<dbReference type="RefSeq" id="WP_379760134.1">
    <property type="nucleotide sequence ID" value="NZ_JBHRSQ010000017.1"/>
</dbReference>
<dbReference type="EMBL" id="JBHRSQ010000017">
    <property type="protein sequence ID" value="MFC2992958.1"/>
    <property type="molecule type" value="Genomic_DNA"/>
</dbReference>
<evidence type="ECO:0000313" key="1">
    <source>
        <dbReference type="EMBL" id="MFC2992958.1"/>
    </source>
</evidence>
<evidence type="ECO:0000313" key="2">
    <source>
        <dbReference type="Proteomes" id="UP001595386"/>
    </source>
</evidence>
<reference evidence="2" key="1">
    <citation type="journal article" date="2019" name="Int. J. Syst. Evol. Microbiol.">
        <title>The Global Catalogue of Microorganisms (GCM) 10K type strain sequencing project: providing services to taxonomists for standard genome sequencing and annotation.</title>
        <authorList>
            <consortium name="The Broad Institute Genomics Platform"/>
            <consortium name="The Broad Institute Genome Sequencing Center for Infectious Disease"/>
            <person name="Wu L."/>
            <person name="Ma J."/>
        </authorList>
    </citation>
    <scope>NUCLEOTIDE SEQUENCE [LARGE SCALE GENOMIC DNA]</scope>
    <source>
        <strain evidence="2">KCTC 52660</strain>
    </source>
</reference>
<dbReference type="Proteomes" id="UP001595386">
    <property type="component" value="Unassembled WGS sequence"/>
</dbReference>
<proteinExistence type="predicted"/>
<accession>A0ABV7B6T7</accession>